<gene>
    <name evidence="11" type="ORF">EP57_09460</name>
</gene>
<dbReference type="EC" id="2.4.1.1" evidence="10"/>
<comment type="cofactor">
    <cofactor evidence="2 10">
        <name>pyridoxal 5'-phosphate</name>
        <dbReference type="ChEBI" id="CHEBI:597326"/>
    </cofactor>
</comment>
<dbReference type="eggNOG" id="COG0058">
    <property type="taxonomic scope" value="Bacteria"/>
</dbReference>
<dbReference type="PANTHER" id="PTHR11468:SF3">
    <property type="entry name" value="GLYCOGEN PHOSPHORYLASE, LIVER FORM"/>
    <property type="match status" value="1"/>
</dbReference>
<dbReference type="PIRSF" id="PIRSF000460">
    <property type="entry name" value="Pprylas_GlgP"/>
    <property type="match status" value="1"/>
</dbReference>
<keyword evidence="6 10" id="KW-0808">Transferase</keyword>
<protein>
    <recommendedName>
        <fullName evidence="10">Alpha-1,4 glucan phosphorylase</fullName>
        <ecNumber evidence="10">2.4.1.1</ecNumber>
    </recommendedName>
</protein>
<evidence type="ECO:0000256" key="1">
    <source>
        <dbReference type="ARBA" id="ARBA00001275"/>
    </source>
</evidence>
<evidence type="ECO:0000256" key="3">
    <source>
        <dbReference type="ARBA" id="ARBA00006047"/>
    </source>
</evidence>
<dbReference type="InterPro" id="IPR011833">
    <property type="entry name" value="Glycg_phsphrylas"/>
</dbReference>
<dbReference type="STRING" id="1552123.EP57_09460"/>
<dbReference type="EMBL" id="JNFA01000023">
    <property type="protein sequence ID" value="KGL40771.1"/>
    <property type="molecule type" value="Genomic_DNA"/>
</dbReference>
<dbReference type="GO" id="GO:0005980">
    <property type="term" value="P:glycogen catabolic process"/>
    <property type="evidence" value="ECO:0007669"/>
    <property type="project" value="UniProtKB-ARBA"/>
</dbReference>
<dbReference type="GeneID" id="58717599"/>
<keyword evidence="7 10" id="KW-0663">Pyridoxal phosphate</keyword>
<dbReference type="Pfam" id="PF00343">
    <property type="entry name" value="Phosphorylase"/>
    <property type="match status" value="1"/>
</dbReference>
<accession>A0A099W7L8</accession>
<evidence type="ECO:0000256" key="8">
    <source>
        <dbReference type="ARBA" id="ARBA00023277"/>
    </source>
</evidence>
<dbReference type="Gene3D" id="3.40.50.2000">
    <property type="entry name" value="Glycogen Phosphorylase B"/>
    <property type="match status" value="2"/>
</dbReference>
<proteinExistence type="inferred from homology"/>
<dbReference type="Proteomes" id="UP000029844">
    <property type="component" value="Unassembled WGS sequence"/>
</dbReference>
<dbReference type="GO" id="GO:0005737">
    <property type="term" value="C:cytoplasm"/>
    <property type="evidence" value="ECO:0007669"/>
    <property type="project" value="TreeGrafter"/>
</dbReference>
<comment type="similarity">
    <text evidence="3 10">Belongs to the glycogen phosphorylase family.</text>
</comment>
<comment type="function">
    <text evidence="9">Phosphorylase is an important allosteric enzyme in carbohydrate metabolism. Enzymes from different sources differ in their regulatory mechanisms and in their natural substrates. However, all known phosphorylases share catalytic and structural properties.</text>
</comment>
<dbReference type="PANTHER" id="PTHR11468">
    <property type="entry name" value="GLYCOGEN PHOSPHORYLASE"/>
    <property type="match status" value="1"/>
</dbReference>
<organism evidence="11 12">
    <name type="scientific">Listeria booriae</name>
    <dbReference type="NCBI Taxonomy" id="1552123"/>
    <lineage>
        <taxon>Bacteria</taxon>
        <taxon>Bacillati</taxon>
        <taxon>Bacillota</taxon>
        <taxon>Bacilli</taxon>
        <taxon>Bacillales</taxon>
        <taxon>Listeriaceae</taxon>
        <taxon>Listeria</taxon>
    </lineage>
</organism>
<dbReference type="GO" id="GO:0008184">
    <property type="term" value="F:glycogen phosphorylase activity"/>
    <property type="evidence" value="ECO:0007669"/>
    <property type="project" value="InterPro"/>
</dbReference>
<keyword evidence="8 10" id="KW-0119">Carbohydrate metabolism</keyword>
<keyword evidence="12" id="KW-1185">Reference proteome</keyword>
<evidence type="ECO:0000256" key="2">
    <source>
        <dbReference type="ARBA" id="ARBA00001933"/>
    </source>
</evidence>
<dbReference type="RefSeq" id="WP_036086002.1">
    <property type="nucleotide sequence ID" value="NZ_CBCSHQ010000004.1"/>
</dbReference>
<dbReference type="PROSITE" id="PS00102">
    <property type="entry name" value="PHOSPHORYLASE"/>
    <property type="match status" value="1"/>
</dbReference>
<keyword evidence="5 10" id="KW-0328">Glycosyltransferase</keyword>
<evidence type="ECO:0000256" key="7">
    <source>
        <dbReference type="ARBA" id="ARBA00022898"/>
    </source>
</evidence>
<dbReference type="NCBIfam" id="TIGR02093">
    <property type="entry name" value="P_ylase"/>
    <property type="match status" value="1"/>
</dbReference>
<sequence length="802" mass="92081">MEISKEQFKKEYNRALTSLYATEVHDLTPLEQYITLGSVVKEYTAQNWMQTKKEYQQDQAKQVYYFSIEFLPGKLLKSNLLNLGILDTVREGLADLGVDFTHLEEVEADQGLGNGGLGRLAACFMDSMATCDVPGNGNGIRYRHGLFKQKFVNGYQVELPDNWLRHENVWETRRENKAETVRFYGQVHLEENEEGRIVPTYTHTQDVLAVPYDTAMTGYANDTVNNLRLWSAEIPASAEMDYSSEGMRKSIHSISDTLYPDDSSYDGRMLRLKQEYFFVSAGVQSILRYYRKLGVPMEHLAEKISIHINDTHPTMCIPELMRLLLDEEGLTWDAAWAITMKTCSYTNHTIMAEALEKWPEHMVSELVPRIYQIICEINRRHIESMTPLYGEQFTWRTSIIQDGVIHMAHLAIIGSHSINGVAKLHTEILKEKALHDFYLAFPARFNNKTNGITHRRWLLLSNEGLSDLISDYIGTEWKKKPNELYLLKAFKEDTVLLDKLEQVKLDNKARLAEYVKETMGIEIDPHAVFDVQIKRLHAYKRQLLNVLHILSLYLKLKEGQTPEQEMVPRVFIFGAKAAPSYSYAKEIIKLINAVADLINNDTSIDNKIKVVFVENYGVTLAEKIIPAADISEQISLVTKEASGTSNMKLMLNGAITLATLDGANVEIRDKVGDENMLLFGMQEAELYHFYDSHSYHSHEIYDHNPRLKRCLDALVDGTIPNIEAEGQEIFDSLLKYNDEYFVLKDYDAYVAAQSRIDSLYTDRKKWNQMSLLNIAHAGEFSSDYTIMHYADEIWNVHHNKNL</sequence>
<evidence type="ECO:0000256" key="5">
    <source>
        <dbReference type="ARBA" id="ARBA00022676"/>
    </source>
</evidence>
<dbReference type="CDD" id="cd04300">
    <property type="entry name" value="GT35_Glycogen_Phosphorylase"/>
    <property type="match status" value="1"/>
</dbReference>
<comment type="catalytic activity">
    <reaction evidence="1 10">
        <text>[(1-&gt;4)-alpha-D-glucosyl](n) + phosphate = [(1-&gt;4)-alpha-D-glucosyl](n-1) + alpha-D-glucose 1-phosphate</text>
        <dbReference type="Rhea" id="RHEA:41732"/>
        <dbReference type="Rhea" id="RHEA-COMP:9584"/>
        <dbReference type="Rhea" id="RHEA-COMP:9586"/>
        <dbReference type="ChEBI" id="CHEBI:15444"/>
        <dbReference type="ChEBI" id="CHEBI:43474"/>
        <dbReference type="ChEBI" id="CHEBI:58601"/>
        <dbReference type="EC" id="2.4.1.1"/>
    </reaction>
</comment>
<evidence type="ECO:0000256" key="10">
    <source>
        <dbReference type="RuleBase" id="RU000587"/>
    </source>
</evidence>
<evidence type="ECO:0000313" key="11">
    <source>
        <dbReference type="EMBL" id="KGL40771.1"/>
    </source>
</evidence>
<evidence type="ECO:0000256" key="4">
    <source>
        <dbReference type="ARBA" id="ARBA00022533"/>
    </source>
</evidence>
<name>A0A099W7L8_9LIST</name>
<evidence type="ECO:0000313" key="12">
    <source>
        <dbReference type="Proteomes" id="UP000029844"/>
    </source>
</evidence>
<dbReference type="AlphaFoldDB" id="A0A099W7L8"/>
<dbReference type="FunFam" id="3.40.50.2000:FF:000003">
    <property type="entry name" value="Alpha-1,4 glucan phosphorylase"/>
    <property type="match status" value="1"/>
</dbReference>
<reference evidence="11 12" key="1">
    <citation type="submission" date="2014-05" db="EMBL/GenBank/DDBJ databases">
        <title>Novel Listeriaceae from food processing environments.</title>
        <authorList>
            <person name="den Bakker H.C."/>
        </authorList>
    </citation>
    <scope>NUCLEOTIDE SEQUENCE [LARGE SCALE GENOMIC DNA]</scope>
    <source>
        <strain evidence="11 12">FSL A5-0281</strain>
    </source>
</reference>
<evidence type="ECO:0000256" key="6">
    <source>
        <dbReference type="ARBA" id="ARBA00022679"/>
    </source>
</evidence>
<keyword evidence="4" id="KW-0021">Allosteric enzyme</keyword>
<dbReference type="OrthoDB" id="9760804at2"/>
<dbReference type="GO" id="GO:0030170">
    <property type="term" value="F:pyridoxal phosphate binding"/>
    <property type="evidence" value="ECO:0007669"/>
    <property type="project" value="InterPro"/>
</dbReference>
<dbReference type="InterPro" id="IPR000811">
    <property type="entry name" value="Glyco_trans_35"/>
</dbReference>
<dbReference type="FunFam" id="3.40.50.2000:FF:000149">
    <property type="entry name" value="Glycogen phosphorylase, muscle form"/>
    <property type="match status" value="1"/>
</dbReference>
<comment type="caution">
    <text evidence="11">The sequence shown here is derived from an EMBL/GenBank/DDBJ whole genome shotgun (WGS) entry which is preliminary data.</text>
</comment>
<dbReference type="SUPFAM" id="SSF53756">
    <property type="entry name" value="UDP-Glycosyltransferase/glycogen phosphorylase"/>
    <property type="match status" value="1"/>
</dbReference>
<evidence type="ECO:0000256" key="9">
    <source>
        <dbReference type="ARBA" id="ARBA00025174"/>
    </source>
</evidence>
<comment type="function">
    <text evidence="10">Allosteric enzyme that catalyzes the rate-limiting step in glycogen catabolism, the phosphorolytic cleavage of glycogen to produce glucose-1-phosphate, and plays a central role in maintaining cellular and organismal glucose homeostasis.</text>
</comment>
<dbReference type="InterPro" id="IPR035090">
    <property type="entry name" value="Pyridoxal_P_attach_site"/>
</dbReference>